<accession>Q1MK61</accession>
<organism evidence="2 3">
    <name type="scientific">Rhizobium johnstonii (strain DSM 114642 / LMG 32736 / 3841)</name>
    <name type="common">Rhizobium leguminosarum bv. viciae</name>
    <dbReference type="NCBI Taxonomy" id="216596"/>
    <lineage>
        <taxon>Bacteria</taxon>
        <taxon>Pseudomonadati</taxon>
        <taxon>Pseudomonadota</taxon>
        <taxon>Alphaproteobacteria</taxon>
        <taxon>Hyphomicrobiales</taxon>
        <taxon>Rhizobiaceae</taxon>
        <taxon>Rhizobium/Agrobacterium group</taxon>
        <taxon>Rhizobium</taxon>
        <taxon>Rhizobium johnstonii</taxon>
    </lineage>
</organism>
<name>Q1MK61_RHIJ3</name>
<dbReference type="eggNOG" id="ENOG502ZBKY">
    <property type="taxonomic scope" value="Bacteria"/>
</dbReference>
<proteinExistence type="predicted"/>
<reference evidence="2 3" key="1">
    <citation type="journal article" date="2006" name="Genome Biol.">
        <title>The genome of Rhizobium leguminosarum has recognizable core and accessory components.</title>
        <authorList>
            <person name="Young J.W."/>
            <person name="Crossman L.C."/>
            <person name="Johnston A.W.B."/>
            <person name="Thomson N.R."/>
            <person name="Ghazoui Z.F."/>
            <person name="Hull K.H."/>
            <person name="Wexler M."/>
            <person name="Curson A.R.J."/>
            <person name="Todd J.D."/>
            <person name="Poole P.S."/>
            <person name="Mauchline T.H."/>
            <person name="East A.K."/>
            <person name="Quail M.A."/>
            <person name="Churcher C."/>
            <person name="Arrowsmith C."/>
            <person name="Cherevach A."/>
            <person name="Chillingworth T."/>
            <person name="Clarke K."/>
            <person name="Cronin A."/>
            <person name="Davis P."/>
            <person name="Fraser A."/>
            <person name="Hance Z."/>
            <person name="Hauser H."/>
            <person name="Jagels K."/>
            <person name="Moule S."/>
            <person name="Mungall K."/>
            <person name="Norbertczak H."/>
            <person name="Rabbinowitsch E."/>
            <person name="Sanders M."/>
            <person name="Simmonds M."/>
            <person name="Whitehead S."/>
            <person name="Parkhill J."/>
        </authorList>
    </citation>
    <scope>NUCLEOTIDE SEQUENCE [LARGE SCALE GENOMIC DNA]</scope>
    <source>
        <strain evidence="3">DSM 114642 / LMG 32736 / 3841</strain>
    </source>
</reference>
<evidence type="ECO:0000256" key="1">
    <source>
        <dbReference type="SAM" id="SignalP"/>
    </source>
</evidence>
<evidence type="ECO:0000313" key="3">
    <source>
        <dbReference type="Proteomes" id="UP000006575"/>
    </source>
</evidence>
<keyword evidence="3" id="KW-1185">Reference proteome</keyword>
<dbReference type="RefSeq" id="WP_011650878.1">
    <property type="nucleotide sequence ID" value="NC_008380.1"/>
</dbReference>
<feature type="signal peptide" evidence="1">
    <location>
        <begin position="1"/>
        <end position="27"/>
    </location>
</feature>
<dbReference type="AlphaFoldDB" id="Q1MK61"/>
<sequence>MSLRQTICAAAMSAAFSAVLPPSASMAENAIKAPTAKSIGTTSTQKDEIVPSLIVMNAAGAMLSGDTLTLKGISNNSILFADRPVRSAGHALTTHLLEEWAEGGSFEKDPPNATVSVLNKDASDVEDAVVVLKDPKLNGTDLTFKVDVLEGSLSKADGPASIFIDIIGMPRTPMSFAGAARRTAYRGAWYGAAAGAAAAGAYYHPYYHPYVGAPVCGYYPLPPCN</sequence>
<feature type="chain" id="PRO_5004194388" evidence="1">
    <location>
        <begin position="28"/>
        <end position="225"/>
    </location>
</feature>
<gene>
    <name evidence="2" type="ordered locus">RL1150</name>
</gene>
<dbReference type="KEGG" id="rle:RL1150"/>
<protein>
    <submittedName>
        <fullName evidence="2">Uncharacterized protein</fullName>
    </submittedName>
</protein>
<keyword evidence="1" id="KW-0732">Signal</keyword>
<dbReference type="HOGENOM" id="CLU_105866_0_0_5"/>
<dbReference type="GeneID" id="303206160"/>
<dbReference type="EMBL" id="AM236080">
    <property type="protein sequence ID" value="CAK06647.1"/>
    <property type="molecule type" value="Genomic_DNA"/>
</dbReference>
<evidence type="ECO:0000313" key="2">
    <source>
        <dbReference type="EMBL" id="CAK06647.1"/>
    </source>
</evidence>
<dbReference type="EnsemblBacteria" id="CAK06647">
    <property type="protein sequence ID" value="CAK06647"/>
    <property type="gene ID" value="RL1150"/>
</dbReference>
<dbReference type="Proteomes" id="UP000006575">
    <property type="component" value="Chromosome"/>
</dbReference>